<evidence type="ECO:0000313" key="1">
    <source>
        <dbReference type="EMBL" id="GAF67924.1"/>
    </source>
</evidence>
<gene>
    <name evidence="1" type="ORF">S01H1_14674</name>
</gene>
<proteinExistence type="predicted"/>
<sequence>MTIIKEGGVKRRKNDFYETPLAVAATTMYNIPCDPISVKSALDPGAGRGVWGKAFRRFNLVAHLTGVDIQPP</sequence>
<reference evidence="1" key="1">
    <citation type="journal article" date="2014" name="Front. Microbiol.">
        <title>High frequency of phylogenetically diverse reductive dehalogenase-homologous genes in deep subseafloor sedimentary metagenomes.</title>
        <authorList>
            <person name="Kawai M."/>
            <person name="Futagami T."/>
            <person name="Toyoda A."/>
            <person name="Takaki Y."/>
            <person name="Nishi S."/>
            <person name="Hori S."/>
            <person name="Arai W."/>
            <person name="Tsubouchi T."/>
            <person name="Morono Y."/>
            <person name="Uchiyama I."/>
            <person name="Ito T."/>
            <person name="Fujiyama A."/>
            <person name="Inagaki F."/>
            <person name="Takami H."/>
        </authorList>
    </citation>
    <scope>NUCLEOTIDE SEQUENCE</scope>
    <source>
        <strain evidence="1">Expedition CK06-06</strain>
    </source>
</reference>
<accession>X0RGA8</accession>
<dbReference type="InterPro" id="IPR029063">
    <property type="entry name" value="SAM-dependent_MTases_sf"/>
</dbReference>
<comment type="caution">
    <text evidence="1">The sequence shown here is derived from an EMBL/GenBank/DDBJ whole genome shotgun (WGS) entry which is preliminary data.</text>
</comment>
<dbReference type="SUPFAM" id="SSF53335">
    <property type="entry name" value="S-adenosyl-L-methionine-dependent methyltransferases"/>
    <property type="match status" value="1"/>
</dbReference>
<organism evidence="1">
    <name type="scientific">marine sediment metagenome</name>
    <dbReference type="NCBI Taxonomy" id="412755"/>
    <lineage>
        <taxon>unclassified sequences</taxon>
        <taxon>metagenomes</taxon>
        <taxon>ecological metagenomes</taxon>
    </lineage>
</organism>
<dbReference type="AlphaFoldDB" id="X0RGA8"/>
<protein>
    <recommendedName>
        <fullName evidence="2">DNA methylase adenine-specific domain-containing protein</fullName>
    </recommendedName>
</protein>
<evidence type="ECO:0008006" key="2">
    <source>
        <dbReference type="Google" id="ProtNLM"/>
    </source>
</evidence>
<name>X0RGA8_9ZZZZ</name>
<feature type="non-terminal residue" evidence="1">
    <location>
        <position position="72"/>
    </location>
</feature>
<dbReference type="EMBL" id="BARS01007640">
    <property type="protein sequence ID" value="GAF67924.1"/>
    <property type="molecule type" value="Genomic_DNA"/>
</dbReference>